<evidence type="ECO:0000256" key="5">
    <source>
        <dbReference type="ARBA" id="ARBA00022692"/>
    </source>
</evidence>
<dbReference type="Proteomes" id="UP000075418">
    <property type="component" value="Unassembled WGS sequence"/>
</dbReference>
<dbReference type="CDD" id="cd17332">
    <property type="entry name" value="MFS_MelB_like"/>
    <property type="match status" value="1"/>
</dbReference>
<accession>A0A151A3Q3</accession>
<dbReference type="PANTHER" id="PTHR11328:SF36">
    <property type="entry name" value="MELIBIOSE PERMEASE"/>
    <property type="match status" value="1"/>
</dbReference>
<keyword evidence="4" id="KW-0762">Sugar transport</keyword>
<dbReference type="NCBIfam" id="NF007749">
    <property type="entry name" value="PRK10429.1"/>
    <property type="match status" value="1"/>
</dbReference>
<dbReference type="InterPro" id="IPR036259">
    <property type="entry name" value="MFS_trans_sf"/>
</dbReference>
<dbReference type="PANTHER" id="PTHR11328">
    <property type="entry name" value="MAJOR FACILITATOR SUPERFAMILY DOMAIN-CONTAINING PROTEIN"/>
    <property type="match status" value="1"/>
</dbReference>
<dbReference type="RefSeq" id="WP_061854242.1">
    <property type="nucleotide sequence ID" value="NZ_LUGM01000002.1"/>
</dbReference>
<evidence type="ECO:0000256" key="8">
    <source>
        <dbReference type="ARBA" id="ARBA00023136"/>
    </source>
</evidence>
<feature type="transmembrane region" description="Helical" evidence="9">
    <location>
        <begin position="268"/>
        <end position="287"/>
    </location>
</feature>
<feature type="transmembrane region" description="Helical" evidence="9">
    <location>
        <begin position="235"/>
        <end position="262"/>
    </location>
</feature>
<evidence type="ECO:0000256" key="6">
    <source>
        <dbReference type="ARBA" id="ARBA00022847"/>
    </source>
</evidence>
<dbReference type="AlphaFoldDB" id="A0A151A3Q3"/>
<keyword evidence="7 9" id="KW-1133">Transmembrane helix</keyword>
<dbReference type="GO" id="GO:0015293">
    <property type="term" value="F:symporter activity"/>
    <property type="evidence" value="ECO:0007669"/>
    <property type="project" value="UniProtKB-KW"/>
</dbReference>
<name>A0A151A3Q3_9STAP</name>
<dbReference type="Gene3D" id="1.20.1250.20">
    <property type="entry name" value="MFS general substrate transporter like domains"/>
    <property type="match status" value="1"/>
</dbReference>
<dbReference type="PROSITE" id="PS00872">
    <property type="entry name" value="NA_GALACTOSIDE_SYMP"/>
    <property type="match status" value="1"/>
</dbReference>
<feature type="transmembrane region" description="Helical" evidence="9">
    <location>
        <begin position="333"/>
        <end position="354"/>
    </location>
</feature>
<dbReference type="InterPro" id="IPR039672">
    <property type="entry name" value="MFS_2"/>
</dbReference>
<feature type="transmembrane region" description="Helical" evidence="9">
    <location>
        <begin position="299"/>
        <end position="321"/>
    </location>
</feature>
<protein>
    <submittedName>
        <fullName evidence="10">Melibiose:sodium symporter</fullName>
    </submittedName>
</protein>
<dbReference type="EMBL" id="LUGM01000002">
    <property type="protein sequence ID" value="KYH14018.1"/>
    <property type="molecule type" value="Genomic_DNA"/>
</dbReference>
<keyword evidence="8 9" id="KW-0472">Membrane</keyword>
<evidence type="ECO:0000313" key="11">
    <source>
        <dbReference type="Proteomes" id="UP000075418"/>
    </source>
</evidence>
<feature type="transmembrane region" description="Helical" evidence="9">
    <location>
        <begin position="375"/>
        <end position="392"/>
    </location>
</feature>
<feature type="transmembrane region" description="Helical" evidence="9">
    <location>
        <begin position="185"/>
        <end position="204"/>
    </location>
</feature>
<comment type="subcellular location">
    <subcellularLocation>
        <location evidence="1">Cell membrane</location>
        <topology evidence="1">Multi-pass membrane protein</topology>
    </subcellularLocation>
</comment>
<evidence type="ECO:0000256" key="4">
    <source>
        <dbReference type="ARBA" id="ARBA00022597"/>
    </source>
</evidence>
<keyword evidence="3" id="KW-1003">Cell membrane</keyword>
<dbReference type="Pfam" id="PF13347">
    <property type="entry name" value="MFS_2"/>
    <property type="match status" value="1"/>
</dbReference>
<keyword evidence="6" id="KW-0769">Symport</keyword>
<feature type="transmembrane region" description="Helical" evidence="9">
    <location>
        <begin position="80"/>
        <end position="102"/>
    </location>
</feature>
<gene>
    <name evidence="10" type="ORF">A0131_04275</name>
</gene>
<feature type="transmembrane region" description="Helical" evidence="9">
    <location>
        <begin position="152"/>
        <end position="173"/>
    </location>
</feature>
<dbReference type="GO" id="GO:0008643">
    <property type="term" value="P:carbohydrate transport"/>
    <property type="evidence" value="ECO:0007669"/>
    <property type="project" value="InterPro"/>
</dbReference>
<dbReference type="InterPro" id="IPR001927">
    <property type="entry name" value="Na/Gal_symport"/>
</dbReference>
<evidence type="ECO:0000256" key="9">
    <source>
        <dbReference type="SAM" id="Phobius"/>
    </source>
</evidence>
<feature type="transmembrane region" description="Helical" evidence="9">
    <location>
        <begin position="41"/>
        <end position="59"/>
    </location>
</feature>
<evidence type="ECO:0000256" key="3">
    <source>
        <dbReference type="ARBA" id="ARBA00022475"/>
    </source>
</evidence>
<keyword evidence="2" id="KW-0813">Transport</keyword>
<feature type="transmembrane region" description="Helical" evidence="9">
    <location>
        <begin position="108"/>
        <end position="131"/>
    </location>
</feature>
<dbReference type="GO" id="GO:0005886">
    <property type="term" value="C:plasma membrane"/>
    <property type="evidence" value="ECO:0007669"/>
    <property type="project" value="UniProtKB-SubCell"/>
</dbReference>
<comment type="caution">
    <text evidence="10">The sequence shown here is derived from an EMBL/GenBank/DDBJ whole genome shotgun (WGS) entry which is preliminary data.</text>
</comment>
<keyword evidence="5 9" id="KW-0812">Transmembrane</keyword>
<evidence type="ECO:0000256" key="1">
    <source>
        <dbReference type="ARBA" id="ARBA00004651"/>
    </source>
</evidence>
<evidence type="ECO:0000256" key="2">
    <source>
        <dbReference type="ARBA" id="ARBA00022448"/>
    </source>
</evidence>
<organism evidence="10 11">
    <name type="scientific">Staphylococcus kloosii</name>
    <dbReference type="NCBI Taxonomy" id="29384"/>
    <lineage>
        <taxon>Bacteria</taxon>
        <taxon>Bacillati</taxon>
        <taxon>Bacillota</taxon>
        <taxon>Bacilli</taxon>
        <taxon>Bacillales</taxon>
        <taxon>Staphylococcaceae</taxon>
        <taxon>Staphylococcus</taxon>
    </lineage>
</organism>
<feature type="transmembrane region" description="Helical" evidence="9">
    <location>
        <begin position="12"/>
        <end position="35"/>
    </location>
</feature>
<dbReference type="SUPFAM" id="SSF103473">
    <property type="entry name" value="MFS general substrate transporter"/>
    <property type="match status" value="1"/>
</dbReference>
<evidence type="ECO:0000256" key="7">
    <source>
        <dbReference type="ARBA" id="ARBA00022989"/>
    </source>
</evidence>
<feature type="transmembrane region" description="Helical" evidence="9">
    <location>
        <begin position="412"/>
        <end position="430"/>
    </location>
</feature>
<sequence length="461" mass="51555">MKRQVTRKAKYAFGTGAFGKDLVVGLTGTFLMFYFTDVLGIAASFVGTLFFAARIWDAINDPVMGMIVDKTKTKWGKFRPWLVIGTLTNAVVTVVLFTNFGLTGTGLYVFVSILYILWGMTYTMMDVPYWSWLPNLTNNPIEREEVSIIPRVFASFANLLVGTIGLSVVLFFADTFGNGSQSTGFFMLTVIIAVIFIVAITITVRNVYEAPTNIETGITLRFKDIWRILFMNKELLAYIGILVTFFLSIQILGNVAIYYFSYVAESKFLFALYNGMGFMEIIALLMFPKVSKWLSREHAFPIAAVSLSLGLIILLFASFLFPTAAIPVIIGTALIKIGTGLIMGIITVSIADVIDYSEMKFGQRNESVITSTQTFLMKVAMAVAALLTGWSLELFGYQPGHVQSDYTKNGLRFVMIALPIISVIISYIIYRFSYNLKGDYLKDIVSVLNLRNKKKHNNENY</sequence>
<reference evidence="10 11" key="1">
    <citation type="submission" date="2016-02" db="EMBL/GenBank/DDBJ databases">
        <title>Draft genome sequence of hydrocarbon degrading Staphylococcus saprophyticus Strain CNV2, isolated from crude-oil contaminated soil from Noonmati Oil Refinery, Guwahati, Assam, India.</title>
        <authorList>
            <person name="Mukherjee A."/>
            <person name="Chettri B."/>
            <person name="Langpoklakpam J."/>
            <person name="Singh A.K."/>
            <person name="Chattopadhyay D.J."/>
        </authorList>
    </citation>
    <scope>NUCLEOTIDE SEQUENCE [LARGE SCALE GENOMIC DNA]</scope>
    <source>
        <strain evidence="10 11">CNV2</strain>
    </source>
</reference>
<evidence type="ECO:0000313" key="10">
    <source>
        <dbReference type="EMBL" id="KYH14018.1"/>
    </source>
</evidence>
<dbReference type="InterPro" id="IPR018043">
    <property type="entry name" value="Na/Gal_symport_CS"/>
</dbReference>
<dbReference type="NCBIfam" id="TIGR00792">
    <property type="entry name" value="gph"/>
    <property type="match status" value="1"/>
</dbReference>
<proteinExistence type="predicted"/>
<dbReference type="GO" id="GO:0006814">
    <property type="term" value="P:sodium ion transport"/>
    <property type="evidence" value="ECO:0007669"/>
    <property type="project" value="InterPro"/>
</dbReference>